<evidence type="ECO:0000256" key="7">
    <source>
        <dbReference type="ARBA" id="ARBA00023180"/>
    </source>
</evidence>
<evidence type="ECO:0000256" key="4">
    <source>
        <dbReference type="ARBA" id="ARBA00022737"/>
    </source>
</evidence>
<keyword evidence="2" id="KW-0813">Transport</keyword>
<dbReference type="AlphaFoldDB" id="A0AAD8MK52"/>
<comment type="similarity">
    <text evidence="1">Belongs to the ABC transporter superfamily. ABCB family. Multidrug resistance exporter (TC 3.A.1.201) subfamily.</text>
</comment>
<evidence type="ECO:0000256" key="6">
    <source>
        <dbReference type="ARBA" id="ARBA00023136"/>
    </source>
</evidence>
<evidence type="ECO:0000256" key="5">
    <source>
        <dbReference type="ARBA" id="ARBA00022989"/>
    </source>
</evidence>
<evidence type="ECO:0000256" key="8">
    <source>
        <dbReference type="SAM" id="Phobius"/>
    </source>
</evidence>
<feature type="transmembrane region" description="Helical" evidence="8">
    <location>
        <begin position="135"/>
        <end position="163"/>
    </location>
</feature>
<feature type="transmembrane region" description="Helical" evidence="8">
    <location>
        <begin position="183"/>
        <end position="203"/>
    </location>
</feature>
<dbReference type="GO" id="GO:0016020">
    <property type="term" value="C:membrane"/>
    <property type="evidence" value="ECO:0007669"/>
    <property type="project" value="InterPro"/>
</dbReference>
<dbReference type="SUPFAM" id="SSF90123">
    <property type="entry name" value="ABC transporter transmembrane region"/>
    <property type="match status" value="1"/>
</dbReference>
<evidence type="ECO:0000259" key="9">
    <source>
        <dbReference type="PROSITE" id="PS50929"/>
    </source>
</evidence>
<dbReference type="EMBL" id="JAUIZM010000007">
    <property type="protein sequence ID" value="KAK1376336.1"/>
    <property type="molecule type" value="Genomic_DNA"/>
</dbReference>
<keyword evidence="6 8" id="KW-0472">Membrane</keyword>
<dbReference type="PANTHER" id="PTHR45136">
    <property type="entry name" value="ABC TRANSPORTER DOMAIN-CONTAINING PROTEIN"/>
    <property type="match status" value="1"/>
</dbReference>
<accession>A0AAD8MK52</accession>
<dbReference type="InterPro" id="IPR036640">
    <property type="entry name" value="ABC1_TM_sf"/>
</dbReference>
<proteinExistence type="inferred from homology"/>
<evidence type="ECO:0000313" key="11">
    <source>
        <dbReference type="Proteomes" id="UP001237642"/>
    </source>
</evidence>
<reference evidence="10" key="1">
    <citation type="submission" date="2023-02" db="EMBL/GenBank/DDBJ databases">
        <title>Genome of toxic invasive species Heracleum sosnowskyi carries increased number of genes despite the absence of recent whole-genome duplications.</title>
        <authorList>
            <person name="Schelkunov M."/>
            <person name="Shtratnikova V."/>
            <person name="Makarenko M."/>
            <person name="Klepikova A."/>
            <person name="Omelchenko D."/>
            <person name="Novikova G."/>
            <person name="Obukhova E."/>
            <person name="Bogdanov V."/>
            <person name="Penin A."/>
            <person name="Logacheva M."/>
        </authorList>
    </citation>
    <scope>NUCLEOTIDE SEQUENCE</scope>
    <source>
        <strain evidence="10">Hsosn_3</strain>
        <tissue evidence="10">Leaf</tissue>
    </source>
</reference>
<keyword evidence="11" id="KW-1185">Reference proteome</keyword>
<sequence>MLRWESEESNSQVVKRNVDTIAVLQLGQVVETGNHEELIAKAGAYASLIRFQQMVGDGDITNTSTRITNSLSLRRHSLSTKSMSVLSGSFRSLSYQYSTGSECHIEVVSNAGADWKKSAPRNYFFRLLKLNAPEWPYIIMGIVGSILSGIILPTFAIIMSNLIEVFYSSNYATMERRTKEYAFIFIGTGTYYVIAYLIHHYFFNIMREALTTRIRRRMLAAILRNEVGWFDEEDHNSSLIAARLATDAAK</sequence>
<dbReference type="InterPro" id="IPR011527">
    <property type="entry name" value="ABC1_TM_dom"/>
</dbReference>
<dbReference type="Proteomes" id="UP001237642">
    <property type="component" value="Unassembled WGS sequence"/>
</dbReference>
<dbReference type="InterPro" id="IPR027417">
    <property type="entry name" value="P-loop_NTPase"/>
</dbReference>
<organism evidence="10 11">
    <name type="scientific">Heracleum sosnowskyi</name>
    <dbReference type="NCBI Taxonomy" id="360622"/>
    <lineage>
        <taxon>Eukaryota</taxon>
        <taxon>Viridiplantae</taxon>
        <taxon>Streptophyta</taxon>
        <taxon>Embryophyta</taxon>
        <taxon>Tracheophyta</taxon>
        <taxon>Spermatophyta</taxon>
        <taxon>Magnoliopsida</taxon>
        <taxon>eudicotyledons</taxon>
        <taxon>Gunneridae</taxon>
        <taxon>Pentapetalae</taxon>
        <taxon>asterids</taxon>
        <taxon>campanulids</taxon>
        <taxon>Apiales</taxon>
        <taxon>Apiaceae</taxon>
        <taxon>Apioideae</taxon>
        <taxon>apioid superclade</taxon>
        <taxon>Tordylieae</taxon>
        <taxon>Tordyliinae</taxon>
        <taxon>Heracleum</taxon>
    </lineage>
</organism>
<evidence type="ECO:0000256" key="2">
    <source>
        <dbReference type="ARBA" id="ARBA00022448"/>
    </source>
</evidence>
<dbReference type="PROSITE" id="PS50929">
    <property type="entry name" value="ABC_TM1F"/>
    <property type="match status" value="1"/>
</dbReference>
<reference evidence="10" key="2">
    <citation type="submission" date="2023-05" db="EMBL/GenBank/DDBJ databases">
        <authorList>
            <person name="Schelkunov M.I."/>
        </authorList>
    </citation>
    <scope>NUCLEOTIDE SEQUENCE</scope>
    <source>
        <strain evidence="10">Hsosn_3</strain>
        <tissue evidence="10">Leaf</tissue>
    </source>
</reference>
<dbReference type="Gene3D" id="1.20.1560.10">
    <property type="entry name" value="ABC transporter type 1, transmembrane domain"/>
    <property type="match status" value="1"/>
</dbReference>
<evidence type="ECO:0000256" key="1">
    <source>
        <dbReference type="ARBA" id="ARBA00007577"/>
    </source>
</evidence>
<gene>
    <name evidence="10" type="ORF">POM88_032529</name>
</gene>
<evidence type="ECO:0000313" key="10">
    <source>
        <dbReference type="EMBL" id="KAK1376336.1"/>
    </source>
</evidence>
<protein>
    <submittedName>
        <fullName evidence="10">Adenosinetriphosphatase</fullName>
    </submittedName>
</protein>
<dbReference type="Gene3D" id="3.40.50.300">
    <property type="entry name" value="P-loop containing nucleotide triphosphate hydrolases"/>
    <property type="match status" value="1"/>
</dbReference>
<comment type="caution">
    <text evidence="10">The sequence shown here is derived from an EMBL/GenBank/DDBJ whole genome shotgun (WGS) entry which is preliminary data.</text>
</comment>
<keyword evidence="7" id="KW-0325">Glycoprotein</keyword>
<feature type="domain" description="ABC transmembrane type-1" evidence="9">
    <location>
        <begin position="139"/>
        <end position="250"/>
    </location>
</feature>
<keyword evidence="4" id="KW-0677">Repeat</keyword>
<evidence type="ECO:0000256" key="3">
    <source>
        <dbReference type="ARBA" id="ARBA00022692"/>
    </source>
</evidence>
<keyword evidence="5 8" id="KW-1133">Transmembrane helix</keyword>
<dbReference type="Pfam" id="PF00664">
    <property type="entry name" value="ABC_membrane"/>
    <property type="match status" value="1"/>
</dbReference>
<dbReference type="GO" id="GO:0005524">
    <property type="term" value="F:ATP binding"/>
    <property type="evidence" value="ECO:0007669"/>
    <property type="project" value="InterPro"/>
</dbReference>
<keyword evidence="3 8" id="KW-0812">Transmembrane</keyword>
<dbReference type="GO" id="GO:0140359">
    <property type="term" value="F:ABC-type transporter activity"/>
    <property type="evidence" value="ECO:0007669"/>
    <property type="project" value="InterPro"/>
</dbReference>
<name>A0AAD8MK52_9APIA</name>
<dbReference type="PANTHER" id="PTHR45136:SF2">
    <property type="entry name" value="ABC TRANSPORTER DOMAIN-CONTAINING PROTEIN"/>
    <property type="match status" value="1"/>
</dbReference>